<proteinExistence type="predicted"/>
<organism evidence="1 2">
    <name type="scientific">Prevotella micans F0438</name>
    <dbReference type="NCBI Taxonomy" id="883158"/>
    <lineage>
        <taxon>Bacteria</taxon>
        <taxon>Pseudomonadati</taxon>
        <taxon>Bacteroidota</taxon>
        <taxon>Bacteroidia</taxon>
        <taxon>Bacteroidales</taxon>
        <taxon>Prevotellaceae</taxon>
        <taxon>Prevotella</taxon>
    </lineage>
</organism>
<dbReference type="HOGENOM" id="CLU_138522_0_0_10"/>
<protein>
    <submittedName>
        <fullName evidence="1">Uncharacterized protein</fullName>
    </submittedName>
</protein>
<sequence length="162" mass="18081">MCVLVQLMRVLAQLMFSSSIDVFVIPIQSNSGCRPACRDRPRVCPSPLLVVFVRFHDPTRMLLVVFCLPPTPTRATDCITHIGFIKSHMPSVRRTEGVILSDRHGVCPYTCGLQPELALGLDFGVPFRYLISNSRDFLVRQTKIKTADSFLWESTVGVRGGS</sequence>
<name>H1Q396_9BACT</name>
<dbReference type="Proteomes" id="UP000016023">
    <property type="component" value="Unassembled WGS sequence"/>
</dbReference>
<reference evidence="1 2" key="1">
    <citation type="submission" date="2011-12" db="EMBL/GenBank/DDBJ databases">
        <title>The Genome Sequence of Prevotella micans F0438.</title>
        <authorList>
            <consortium name="The Broad Institute Genome Sequencing Platform"/>
            <person name="Earl A."/>
            <person name="Ward D."/>
            <person name="Feldgarden M."/>
            <person name="Gevers D."/>
            <person name="Izard J."/>
            <person name="Baranova O.V."/>
            <person name="Blanton J.M."/>
            <person name="Wade W.G."/>
            <person name="Dewhirst F.E."/>
            <person name="Young S.K."/>
            <person name="Zeng Q."/>
            <person name="Gargeya S."/>
            <person name="Fitzgerald M."/>
            <person name="Haas B."/>
            <person name="Abouelleil A."/>
            <person name="Alvarado L."/>
            <person name="Arachchi H.M."/>
            <person name="Berlin A."/>
            <person name="Chapman S.B."/>
            <person name="Gearin G."/>
            <person name="Goldberg J."/>
            <person name="Griggs A."/>
            <person name="Gujja S."/>
            <person name="Hansen M."/>
            <person name="Heiman D."/>
            <person name="Howarth C."/>
            <person name="Larimer J."/>
            <person name="Lui A."/>
            <person name="MacDonald P.J.P."/>
            <person name="McCowen C."/>
            <person name="Montmayeur A."/>
            <person name="Murphy C."/>
            <person name="Neiman D."/>
            <person name="Pearson M."/>
            <person name="Priest M."/>
            <person name="Roberts A."/>
            <person name="Saif S."/>
            <person name="Shea T."/>
            <person name="Sisk P."/>
            <person name="Stolte C."/>
            <person name="Sykes S."/>
            <person name="Wortman J."/>
            <person name="Nusbaum C."/>
            <person name="Birren B."/>
        </authorList>
    </citation>
    <scope>NUCLEOTIDE SEQUENCE [LARGE SCALE GENOMIC DNA]</scope>
    <source>
        <strain evidence="1 2">F0438</strain>
    </source>
</reference>
<evidence type="ECO:0000313" key="1">
    <source>
        <dbReference type="EMBL" id="EHO69510.1"/>
    </source>
</evidence>
<dbReference type="EMBL" id="AGWK01000037">
    <property type="protein sequence ID" value="EHO69510.1"/>
    <property type="molecule type" value="Genomic_DNA"/>
</dbReference>
<accession>H1Q396</accession>
<evidence type="ECO:0000313" key="2">
    <source>
        <dbReference type="Proteomes" id="UP000016023"/>
    </source>
</evidence>
<comment type="caution">
    <text evidence="1">The sequence shown here is derived from an EMBL/GenBank/DDBJ whole genome shotgun (WGS) entry which is preliminary data.</text>
</comment>
<keyword evidence="2" id="KW-1185">Reference proteome</keyword>
<gene>
    <name evidence="1" type="ORF">HMPREF9140_01384</name>
</gene>
<dbReference type="AlphaFoldDB" id="H1Q396"/>